<evidence type="ECO:0000259" key="6">
    <source>
        <dbReference type="PROSITE" id="PS51379"/>
    </source>
</evidence>
<dbReference type="Gene3D" id="3.50.50.60">
    <property type="entry name" value="FAD/NAD(P)-binding domain"/>
    <property type="match status" value="2"/>
</dbReference>
<feature type="region of interest" description="Disordered" evidence="5">
    <location>
        <begin position="250"/>
        <end position="269"/>
    </location>
</feature>
<comment type="similarity">
    <text evidence="1">Belongs to the GMC oxidoreductase family.</text>
</comment>
<feature type="region of interest" description="Disordered" evidence="5">
    <location>
        <begin position="561"/>
        <end position="586"/>
    </location>
</feature>
<evidence type="ECO:0000313" key="8">
    <source>
        <dbReference type="Proteomes" id="UP000635606"/>
    </source>
</evidence>
<reference evidence="7" key="1">
    <citation type="submission" date="2021-01" db="EMBL/GenBank/DDBJ databases">
        <title>Whole genome shotgun sequence of Virgisporangium ochraceum NBRC 16418.</title>
        <authorList>
            <person name="Komaki H."/>
            <person name="Tamura T."/>
        </authorList>
    </citation>
    <scope>NUCLEOTIDE SEQUENCE</scope>
    <source>
        <strain evidence="7">NBRC 16418</strain>
    </source>
</reference>
<protein>
    <submittedName>
        <fullName evidence="7">Gluconate dehydrogenase</fullName>
    </submittedName>
</protein>
<dbReference type="GO" id="GO:0050660">
    <property type="term" value="F:flavin adenine dinucleotide binding"/>
    <property type="evidence" value="ECO:0007669"/>
    <property type="project" value="InterPro"/>
</dbReference>
<dbReference type="GO" id="GO:0016614">
    <property type="term" value="F:oxidoreductase activity, acting on CH-OH group of donors"/>
    <property type="evidence" value="ECO:0007669"/>
    <property type="project" value="InterPro"/>
</dbReference>
<evidence type="ECO:0000256" key="1">
    <source>
        <dbReference type="ARBA" id="ARBA00010790"/>
    </source>
</evidence>
<evidence type="ECO:0000256" key="5">
    <source>
        <dbReference type="SAM" id="MobiDB-lite"/>
    </source>
</evidence>
<dbReference type="PANTHER" id="PTHR46056">
    <property type="entry name" value="LONG-CHAIN-ALCOHOL OXIDASE"/>
    <property type="match status" value="1"/>
</dbReference>
<keyword evidence="3" id="KW-0274">FAD</keyword>
<evidence type="ECO:0000256" key="3">
    <source>
        <dbReference type="ARBA" id="ARBA00022827"/>
    </source>
</evidence>
<dbReference type="InterPro" id="IPR036188">
    <property type="entry name" value="FAD/NAD-bd_sf"/>
</dbReference>
<keyword evidence="8" id="KW-1185">Reference proteome</keyword>
<proteinExistence type="inferred from homology"/>
<dbReference type="SUPFAM" id="SSF51905">
    <property type="entry name" value="FAD/NAD(P)-binding domain"/>
    <property type="match status" value="1"/>
</dbReference>
<dbReference type="Pfam" id="PF13618">
    <property type="entry name" value="Gluconate_2-dh3"/>
    <property type="match status" value="1"/>
</dbReference>
<dbReference type="PANTHER" id="PTHR46056:SF12">
    <property type="entry name" value="LONG-CHAIN-ALCOHOL OXIDASE"/>
    <property type="match status" value="1"/>
</dbReference>
<sequence>MRAAVDAVVPRDDVASASEAGGLRYWARLLEHDRPEWTDRVTAVLDLLDERAGGRFADLDAGARERVLDGLLGNAGYLWFADAVNAGFYADPGNLGNDGAVSWRMVGWDPGAPPVREVGAPAVLRPADLRTRYDAVVVGSGAGGGVAAWALARSGRSVLLVERGGLTAPRNDHLRSPRVDGSLAYTFGGGTRVYGAQAWRFTPEDFAMAGTYGVPDGSALADWPIGYDDLEPFYTRAEYEIGVCGSDAPHAGATRRSRPYPMPPGPVTESARRLGAAARTLGLSTVAVPLAVNSVPYDGRPACAACRECVGFACPVDAKNGSHNTVLARAAATGNLSVLLGTRVRRVVTDARGTVTGVELSDGRRVDAADVVVAAGAVESARLLLCSTSDREPDGLGNNHDLVGRHLQGHVYGGAVGVFDDVVADLVGPGPAISTHDFRHRNDGLVGGGMLADEFVPTPVNTYAYLRQAGLIGPHGLAAKNGMRHLTRRMQRVVGPVQEVTSAESRVRVDRSVVDRHGIPVAVLSGGLHRNDLAAQRLLGERAADWLRAAGATTVVAYGPPRADLPSSGQHQAGTCRMGTDPRTSVTDPAGRVWGHDNLRVVDASVHVTNGGVNPVLTIFANAFRVMHHWLDGAQAP</sequence>
<dbReference type="Proteomes" id="UP000635606">
    <property type="component" value="Unassembled WGS sequence"/>
</dbReference>
<dbReference type="InterPro" id="IPR017896">
    <property type="entry name" value="4Fe4S_Fe-S-bd"/>
</dbReference>
<accession>A0A8J3ZVI4</accession>
<feature type="domain" description="4Fe-4S ferredoxin-type" evidence="6">
    <location>
        <begin position="293"/>
        <end position="324"/>
    </location>
</feature>
<dbReference type="EMBL" id="BOPH01000083">
    <property type="protein sequence ID" value="GIJ70937.1"/>
    <property type="molecule type" value="Genomic_DNA"/>
</dbReference>
<name>A0A8J3ZVI4_9ACTN</name>
<dbReference type="Pfam" id="PF00732">
    <property type="entry name" value="GMC_oxred_N"/>
    <property type="match status" value="1"/>
</dbReference>
<dbReference type="Pfam" id="PF05199">
    <property type="entry name" value="GMC_oxred_C"/>
    <property type="match status" value="1"/>
</dbReference>
<dbReference type="InterPro" id="IPR007867">
    <property type="entry name" value="GMC_OxRtase_C"/>
</dbReference>
<dbReference type="PROSITE" id="PS51379">
    <property type="entry name" value="4FE4S_FER_2"/>
    <property type="match status" value="1"/>
</dbReference>
<evidence type="ECO:0000313" key="7">
    <source>
        <dbReference type="EMBL" id="GIJ70937.1"/>
    </source>
</evidence>
<keyword evidence="2" id="KW-0285">Flavoprotein</keyword>
<gene>
    <name evidence="7" type="ORF">Voc01_058540</name>
</gene>
<dbReference type="InterPro" id="IPR000172">
    <property type="entry name" value="GMC_OxRdtase_N"/>
</dbReference>
<keyword evidence="4" id="KW-0560">Oxidoreductase</keyword>
<evidence type="ECO:0000256" key="4">
    <source>
        <dbReference type="ARBA" id="ARBA00023002"/>
    </source>
</evidence>
<dbReference type="Pfam" id="PF13450">
    <property type="entry name" value="NAD_binding_8"/>
    <property type="match status" value="1"/>
</dbReference>
<dbReference type="AlphaFoldDB" id="A0A8J3ZVI4"/>
<evidence type="ECO:0000256" key="2">
    <source>
        <dbReference type="ARBA" id="ARBA00022630"/>
    </source>
</evidence>
<organism evidence="7 8">
    <name type="scientific">Virgisporangium ochraceum</name>
    <dbReference type="NCBI Taxonomy" id="65505"/>
    <lineage>
        <taxon>Bacteria</taxon>
        <taxon>Bacillati</taxon>
        <taxon>Actinomycetota</taxon>
        <taxon>Actinomycetes</taxon>
        <taxon>Micromonosporales</taxon>
        <taxon>Micromonosporaceae</taxon>
        <taxon>Virgisporangium</taxon>
    </lineage>
</organism>
<dbReference type="InterPro" id="IPR027056">
    <property type="entry name" value="Gluconate_2DH_su3"/>
</dbReference>
<comment type="caution">
    <text evidence="7">The sequence shown here is derived from an EMBL/GenBank/DDBJ whole genome shotgun (WGS) entry which is preliminary data.</text>
</comment>